<dbReference type="EMBL" id="JAROCD010000011">
    <property type="protein sequence ID" value="MDN4604040.1"/>
    <property type="molecule type" value="Genomic_DNA"/>
</dbReference>
<feature type="region of interest" description="Disordered" evidence="1">
    <location>
        <begin position="1"/>
        <end position="40"/>
    </location>
</feature>
<keyword evidence="2" id="KW-0472">Membrane</keyword>
<feature type="compositionally biased region" description="Basic residues" evidence="1">
    <location>
        <begin position="1"/>
        <end position="18"/>
    </location>
</feature>
<evidence type="ECO:0000313" key="3">
    <source>
        <dbReference type="EMBL" id="MDN4604040.1"/>
    </source>
</evidence>
<accession>A0ABT8JFZ8</accession>
<evidence type="ECO:0000313" key="4">
    <source>
        <dbReference type="Proteomes" id="UP001174205"/>
    </source>
</evidence>
<keyword evidence="2" id="KW-0812">Transmembrane</keyword>
<comment type="caution">
    <text evidence="3">The sequence shown here is derived from an EMBL/GenBank/DDBJ whole genome shotgun (WGS) entry which is preliminary data.</text>
</comment>
<evidence type="ECO:0000256" key="2">
    <source>
        <dbReference type="SAM" id="Phobius"/>
    </source>
</evidence>
<protein>
    <submittedName>
        <fullName evidence="3">Uncharacterized protein</fullName>
    </submittedName>
</protein>
<feature type="transmembrane region" description="Helical" evidence="2">
    <location>
        <begin position="184"/>
        <end position="208"/>
    </location>
</feature>
<sequence>MSKRSRRRGRQKRRKWKEKKIASEQVKNQDSNPHTKKRPAIIDTLELVERKPKSTKKKKQIRTYESKKKRAIRVSLDKYERLQAYMDPYWSIADKDQKVKLHWVRYLLISILSFPIYDSLLKHIIKKYTDIISLFENYDWYFDLMHSKVYQNFIHDVYQPIQDNFIFQWIVHWVPKTYILIGDSYIWCTGSTLFMVLIFPILSLGFLRNLRKVDKLKDNLIDEFTLKKASSYIGTFVSMYAAADAYLVSGIIGKVLVILVVFATISNAMIFRSLKKEAVKYGLAPSI</sequence>
<keyword evidence="2" id="KW-1133">Transmembrane helix</keyword>
<gene>
    <name evidence="3" type="ORF">P5G61_22545</name>
</gene>
<organism evidence="3 4">
    <name type="scientific">Paenibacillus vandeheii</name>
    <dbReference type="NCBI Taxonomy" id="3035917"/>
    <lineage>
        <taxon>Bacteria</taxon>
        <taxon>Bacillati</taxon>
        <taxon>Bacillota</taxon>
        <taxon>Bacilli</taxon>
        <taxon>Bacillales</taxon>
        <taxon>Paenibacillaceae</taxon>
        <taxon>Paenibacillus</taxon>
    </lineage>
</organism>
<feature type="transmembrane region" description="Helical" evidence="2">
    <location>
        <begin position="255"/>
        <end position="274"/>
    </location>
</feature>
<name>A0ABT8JFZ8_9BACL</name>
<dbReference type="Proteomes" id="UP001174205">
    <property type="component" value="Unassembled WGS sequence"/>
</dbReference>
<keyword evidence="4" id="KW-1185">Reference proteome</keyword>
<evidence type="ECO:0000256" key="1">
    <source>
        <dbReference type="SAM" id="MobiDB-lite"/>
    </source>
</evidence>
<dbReference type="RefSeq" id="WP_024633636.1">
    <property type="nucleotide sequence ID" value="NZ_JAROCD010000011.1"/>
</dbReference>
<proteinExistence type="predicted"/>
<reference evidence="3" key="1">
    <citation type="submission" date="2023-03" db="EMBL/GenBank/DDBJ databases">
        <title>MT1 and MT2 Draft Genomes of Novel Species.</title>
        <authorList>
            <person name="Venkateswaran K."/>
        </authorList>
    </citation>
    <scope>NUCLEOTIDE SEQUENCE</scope>
    <source>
        <strain evidence="3">F6_3S_P_1C</strain>
    </source>
</reference>